<name>A0A915JA82_ROMCU</name>
<evidence type="ECO:0000313" key="1">
    <source>
        <dbReference type="Proteomes" id="UP000887565"/>
    </source>
</evidence>
<reference evidence="2" key="1">
    <citation type="submission" date="2022-11" db="UniProtKB">
        <authorList>
            <consortium name="WormBaseParasite"/>
        </authorList>
    </citation>
    <scope>IDENTIFICATION</scope>
</reference>
<evidence type="ECO:0000313" key="2">
    <source>
        <dbReference type="WBParaSite" id="nRc.2.0.1.t23398-RA"/>
    </source>
</evidence>
<dbReference type="Proteomes" id="UP000887565">
    <property type="component" value="Unplaced"/>
</dbReference>
<keyword evidence="1" id="KW-1185">Reference proteome</keyword>
<dbReference type="AlphaFoldDB" id="A0A915JA82"/>
<accession>A0A915JA82</accession>
<protein>
    <submittedName>
        <fullName evidence="2">Uncharacterized protein</fullName>
    </submittedName>
</protein>
<sequence length="100" mass="11441">MTSLKRRHLADITEHLEEGCPKKLDKKQRNYCPFEKFGCQFTAHDQRSLIDHVTEDKATLYAHLAMLCDQCKFNGGDVTAIDDVISALMTSFLHHDVIFS</sequence>
<dbReference type="WBParaSite" id="nRc.2.0.1.t23398-RA">
    <property type="protein sequence ID" value="nRc.2.0.1.t23398-RA"/>
    <property type="gene ID" value="nRc.2.0.1.g23398"/>
</dbReference>
<proteinExistence type="predicted"/>
<organism evidence="1 2">
    <name type="scientific">Romanomermis culicivorax</name>
    <name type="common">Nematode worm</name>
    <dbReference type="NCBI Taxonomy" id="13658"/>
    <lineage>
        <taxon>Eukaryota</taxon>
        <taxon>Metazoa</taxon>
        <taxon>Ecdysozoa</taxon>
        <taxon>Nematoda</taxon>
        <taxon>Enoplea</taxon>
        <taxon>Dorylaimia</taxon>
        <taxon>Mermithida</taxon>
        <taxon>Mermithoidea</taxon>
        <taxon>Mermithidae</taxon>
        <taxon>Romanomermis</taxon>
    </lineage>
</organism>